<dbReference type="SMART" id="SM00630">
    <property type="entry name" value="Sema"/>
    <property type="match status" value="1"/>
</dbReference>
<dbReference type="Pfam" id="PF18020">
    <property type="entry name" value="TIG_2"/>
    <property type="match status" value="1"/>
</dbReference>
<feature type="signal peptide" evidence="18">
    <location>
        <begin position="1"/>
        <end position="19"/>
    </location>
</feature>
<sequence>MPALGPALLQALWAGWVLTLQPPPPAAFTPNGTYLQHLAQDPTSGTLYLGATNFLFQLSPELQLEATVSTGPVLDSRDCLPPVMPDECPQAQPTNNLNQLLLVSPGALVVCGSVHQGICEQRRLGQLGQLLLRPERPGDTQYVAANDPAVSTVGLVAEGLAGEPLLFVGRGYTSRGVGGGIPPITTRALWPLDPQAAFSYEETAKLAVGRLSEYSHHFVSAFAHGASAYFLFLRRDLQAQSRAFRAYVSRVCLRDQHYYSYVELPLACQGGRYGLIQAAAVATSSEVARGEVLFAAFSSAAPPTVGRPPSAASGPSGASALCAFPLDEVDRLANRTRDACYTREGRAEDGAEVAYIEYDVNSDCAQLPVDTLDAYPCGSDHTPSPMASRVPLEATPVLEWPGVQLTAVAVTMEDGHTIAFLGDSQGQLHRVYLGLGSDGHPYSTQSIQQGSAVSRDLIFDGAFEHLYVMTQNTLLKVPVASCAQHLDCASCLAHRDPYCGWCVLLGRCSRHSECSRGQGPERWLWSFQPELDCLRVAALSPANISREERREVFLSVPDLPPLWPGESYSCRFGEYQSPALLTSSGVMCPSPDPSEAPELPRGADHVSMSVELRFGDVVIAKASLSFYDCLAVTALYPSAQCQACVSSHWGCNWCVWQHLCTHKASCDAGPMVVSRQSPLLSPAPPARGDGDSAEHEGPPAPLILLSSLDYQYDTPGLWELEEVTGGAGSCPCVESVQGSVLIPVHVQREVRLLGRNLRLFQDSPGDHECVMELEGREVVVEARIECELPPDTRCHVTCQQHELSYEALQPELHVGLFLRRAGRLRVDSVDGLHVVLYDCSVGHEDCSRCQTARPQYGCVWCKGERPQCVAQEACGEAEAVVTQCPAPLIHSVEPLTGPIDGGTRVTIRGSNLGQHVQDVQDTVRVAGVPCAVDVQEYKVSSSLVCITEASEEEVAGVVTVEVPGRGRGVSEHDFAYQDPKVHSIFPARGPRAGGTSLTIHGSKLLTGRLEDIRVVVGDQPCHMLLEQQVEQLRCETSPQPAPATLPVTVWFGATKRRLQHSQFEYTSDPNVTSAGPTKSFLSGGREIWVRGQNLDVVQTPRIRVTVAPRLPQPGQGLGRRHRVIPETACSPGASCGGLHFEEPCHVNSSQLITCRTPALPGLPEDPWVRVELILDNLVFDFATLNPTPFSYEADPILQPLNPEEPSTPFRHKPGSVLSVEGENLDLAMSKEEVVAMIGDGPCVVKTLTRHHLYCEPPLEQPLPRHHALREAPDALPEFTVQMGNLRFSLGYVQYDGESPVAFPMAAQVGLGVGTSLLALGVIIIVLIYRRKSKQALRDYKKVQIQLENLESSVRDRCKKEFTDLMTEMTDLTSDLLGSGIPFLDYKVYAERVFFPGHQESPLHRDLGVPESRRPTVEQGLGQLSNLLNSKLFLTKFIHTLESQRTFSARDRAYVASLLTVALHGKLEYFTDILRTLLSDLVAQYVAKNPKLMLRRTETVVEKLLTNWMSICLYTFVRDSVGEPLYMLFRGIKHQVDKGPVDSVTGKAKYTLNDNRLLREDVEYRPLTLNVMLAMGPGAGEAQGVPVKVLDCDTISQAKEKMLDQLYKGVPLAQRPDPRTLDVEWRSGVAGHLILSDEDVTSEVQGLWRRLNTLQHYKVPDGATVALVPCLTKHALRESQDYVPGERTPMLEDVDEGGIRPWHLVKPSDEPEPPRPRRGSLRGGERERAKAIPEIYLTRLLSMKGTLQKFVDDLFQVILSTSRPVPLAIKYFFDLLDEQAQQHGISDQDTVHIWKTNSLPLRFWINIIKNPQFVFDVQTSDNMDAVLLVIAQTFMDACTLADHKLGRDSPINKLLYARDIPRYKRMVERYYADIRQTIPASDQEMNSILAELSRNYSGDLGTRVALHELYKYINKYYDQIITALEEDGTAQKMQLGYRLQQIAAAVENKVTDL</sequence>
<feature type="region of interest" description="Disordered" evidence="17">
    <location>
        <begin position="1699"/>
        <end position="1725"/>
    </location>
</feature>
<dbReference type="SUPFAM" id="SSF103575">
    <property type="entry name" value="Plexin repeat"/>
    <property type="match status" value="1"/>
</dbReference>
<dbReference type="InterPro" id="IPR002165">
    <property type="entry name" value="Plexin_repeat"/>
</dbReference>
<feature type="region of interest" description="Disordered" evidence="17">
    <location>
        <begin position="677"/>
        <end position="698"/>
    </location>
</feature>
<dbReference type="InterPro" id="IPR041362">
    <property type="entry name" value="TIG2_plexin"/>
</dbReference>
<dbReference type="PANTHER" id="PTHR22625:SF36">
    <property type="entry name" value="PLEXIN-B1"/>
    <property type="match status" value="1"/>
</dbReference>
<dbReference type="Pfam" id="PF17960">
    <property type="entry name" value="TIG_plexin"/>
    <property type="match status" value="1"/>
</dbReference>
<dbReference type="InterPro" id="IPR014756">
    <property type="entry name" value="Ig_E-set"/>
</dbReference>
<dbReference type="Pfam" id="PF24317">
    <property type="entry name" value="PSI_Plexin-B"/>
    <property type="match status" value="1"/>
</dbReference>
<dbReference type="Pfam" id="PF01403">
    <property type="entry name" value="Sema"/>
    <property type="match status" value="1"/>
</dbReference>
<dbReference type="SUPFAM" id="SSF101912">
    <property type="entry name" value="Sema domain"/>
    <property type="match status" value="1"/>
</dbReference>
<dbReference type="FunFam" id="2.60.40.10:FF:000705">
    <property type="entry name" value="Plexin B1"/>
    <property type="match status" value="1"/>
</dbReference>
<dbReference type="Proteomes" id="UP000694722">
    <property type="component" value="Unplaced"/>
</dbReference>
<evidence type="ECO:0000256" key="17">
    <source>
        <dbReference type="SAM" id="MobiDB-lite"/>
    </source>
</evidence>
<evidence type="ECO:0000256" key="9">
    <source>
        <dbReference type="ARBA" id="ARBA00023054"/>
    </source>
</evidence>
<protein>
    <recommendedName>
        <fullName evidence="15">Plexin-B1</fullName>
    </recommendedName>
</protein>
<evidence type="ECO:0000256" key="3">
    <source>
        <dbReference type="ARBA" id="ARBA00022475"/>
    </source>
</evidence>
<dbReference type="PROSITE" id="PS51004">
    <property type="entry name" value="SEMA"/>
    <property type="match status" value="1"/>
</dbReference>
<dbReference type="GO" id="GO:0017154">
    <property type="term" value="F:semaphorin receptor activity"/>
    <property type="evidence" value="ECO:0007669"/>
    <property type="project" value="InterPro"/>
</dbReference>
<dbReference type="FunFam" id="3.10.20.90:FF:000123">
    <property type="entry name" value="plexin-B1 isoform X1"/>
    <property type="match status" value="1"/>
</dbReference>
<dbReference type="InterPro" id="IPR015943">
    <property type="entry name" value="WD40/YVTN_repeat-like_dom_sf"/>
</dbReference>
<evidence type="ECO:0000256" key="10">
    <source>
        <dbReference type="ARBA" id="ARBA00023136"/>
    </source>
</evidence>
<dbReference type="PANTHER" id="PTHR22625">
    <property type="entry name" value="PLEXIN"/>
    <property type="match status" value="1"/>
</dbReference>
<dbReference type="InterPro" id="IPR001627">
    <property type="entry name" value="Semap_dom"/>
</dbReference>
<dbReference type="FunFam" id="2.60.40.10:FF:000734">
    <property type="entry name" value="plexin-B1 isoform X1"/>
    <property type="match status" value="1"/>
</dbReference>
<dbReference type="InterPro" id="IPR002909">
    <property type="entry name" value="IPT_dom"/>
</dbReference>
<keyword evidence="9" id="KW-0175">Coiled coil</keyword>
<dbReference type="GO" id="GO:0005886">
    <property type="term" value="C:plasma membrane"/>
    <property type="evidence" value="ECO:0007669"/>
    <property type="project" value="UniProtKB-SubCell"/>
</dbReference>
<gene>
    <name evidence="20" type="primary">PLXNB1</name>
</gene>
<dbReference type="CDD" id="cd12793">
    <property type="entry name" value="RasGAP_plexin_B1"/>
    <property type="match status" value="1"/>
</dbReference>
<evidence type="ECO:0000256" key="18">
    <source>
        <dbReference type="SAM" id="SignalP"/>
    </source>
</evidence>
<dbReference type="Gene3D" id="2.130.10.10">
    <property type="entry name" value="YVTN repeat-like/Quinoprotein amine dehydrogenase"/>
    <property type="match status" value="1"/>
</dbReference>
<dbReference type="InterPro" id="IPR013548">
    <property type="entry name" value="Plexin_cytoplasmic_RasGAP_dom"/>
</dbReference>
<comment type="function">
    <text evidence="14">Receptor for SEMA4D. Plays a role in GABAergic synapse development. Mediates SEMA4A- and SEMA4D-dependent inhibitory synapse development. Plays a role in RHOA activation and subsequent changes of the actin cytoskeleton. Plays a role in axon guidance, invasive growth and cell migration.</text>
</comment>
<dbReference type="GO" id="GO:0002116">
    <property type="term" value="C:semaphorin receptor complex"/>
    <property type="evidence" value="ECO:0007669"/>
    <property type="project" value="UniProtKB-ARBA"/>
</dbReference>
<feature type="compositionally biased region" description="Basic and acidic residues" evidence="17">
    <location>
        <begin position="1705"/>
        <end position="1714"/>
    </location>
</feature>
<dbReference type="Pfam" id="PF08337">
    <property type="entry name" value="Plexin_cytopl"/>
    <property type="match status" value="1"/>
</dbReference>
<dbReference type="FunFam" id="1.10.506.10:FF:000012">
    <property type="entry name" value="Plexin B1"/>
    <property type="match status" value="1"/>
</dbReference>
<evidence type="ECO:0000313" key="20">
    <source>
        <dbReference type="Ensembl" id="ENSSSCP00040019809.1"/>
    </source>
</evidence>
<keyword evidence="13" id="KW-0325">Glycoprotein</keyword>
<evidence type="ECO:0000256" key="5">
    <source>
        <dbReference type="ARBA" id="ARBA00022692"/>
    </source>
</evidence>
<dbReference type="InterPro" id="IPR057533">
    <property type="entry name" value="PSI_Plexin-B"/>
</dbReference>
<evidence type="ECO:0000313" key="21">
    <source>
        <dbReference type="Proteomes" id="UP000694722"/>
    </source>
</evidence>
<organism evidence="20 21">
    <name type="scientific">Sus scrofa</name>
    <name type="common">Pig</name>
    <dbReference type="NCBI Taxonomy" id="9823"/>
    <lineage>
        <taxon>Eukaryota</taxon>
        <taxon>Metazoa</taxon>
        <taxon>Chordata</taxon>
        <taxon>Craniata</taxon>
        <taxon>Vertebrata</taxon>
        <taxon>Euteleostomi</taxon>
        <taxon>Mammalia</taxon>
        <taxon>Eutheria</taxon>
        <taxon>Laurasiatheria</taxon>
        <taxon>Artiodactyla</taxon>
        <taxon>Suina</taxon>
        <taxon>Suidae</taxon>
        <taxon>Sus</taxon>
    </lineage>
</organism>
<dbReference type="InterPro" id="IPR016201">
    <property type="entry name" value="PSI"/>
</dbReference>
<evidence type="ECO:0000259" key="19">
    <source>
        <dbReference type="PROSITE" id="PS51004"/>
    </source>
</evidence>
<dbReference type="FunFam" id="2.130.10.10:FF:000126">
    <property type="entry name" value="Plexin B1"/>
    <property type="match status" value="1"/>
</dbReference>
<dbReference type="Gene3D" id="2.60.40.10">
    <property type="entry name" value="Immunoglobulins"/>
    <property type="match status" value="4"/>
</dbReference>
<proteinExistence type="inferred from homology"/>
<keyword evidence="5" id="KW-0812">Transmembrane</keyword>
<feature type="chain" id="PRO_5034461392" description="Plexin-B1" evidence="18">
    <location>
        <begin position="20"/>
        <end position="1952"/>
    </location>
</feature>
<keyword evidence="10" id="KW-0472">Membrane</keyword>
<evidence type="ECO:0000256" key="7">
    <source>
        <dbReference type="ARBA" id="ARBA00022737"/>
    </source>
</evidence>
<dbReference type="SUPFAM" id="SSF48350">
    <property type="entry name" value="GTPase activation domain, GAP"/>
    <property type="match status" value="1"/>
</dbReference>
<comment type="similarity">
    <text evidence="2">Belongs to the plexin family.</text>
</comment>
<keyword evidence="3" id="KW-1003">Cell membrane</keyword>
<dbReference type="Ensembl" id="ENSSSCT00040047355.1">
    <property type="protein sequence ID" value="ENSSSCP00040019809.1"/>
    <property type="gene ID" value="ENSSSCG00040034915.1"/>
</dbReference>
<evidence type="ECO:0000256" key="11">
    <source>
        <dbReference type="ARBA" id="ARBA00023157"/>
    </source>
</evidence>
<dbReference type="Pfam" id="PF24479">
    <property type="entry name" value="PSI_PlexinA-B"/>
    <property type="match status" value="1"/>
</dbReference>
<evidence type="ECO:0000256" key="1">
    <source>
        <dbReference type="ARBA" id="ARBA00004251"/>
    </source>
</evidence>
<evidence type="ECO:0000256" key="2">
    <source>
        <dbReference type="ARBA" id="ARBA00010297"/>
    </source>
</evidence>
<dbReference type="InterPro" id="IPR008936">
    <property type="entry name" value="Rho_GTPase_activation_prot"/>
</dbReference>
<evidence type="ECO:0000256" key="14">
    <source>
        <dbReference type="ARBA" id="ARBA00057668"/>
    </source>
</evidence>
<feature type="compositionally biased region" description="Basic and acidic residues" evidence="17">
    <location>
        <begin position="688"/>
        <end position="697"/>
    </location>
</feature>
<keyword evidence="8" id="KW-1133">Transmembrane helix</keyword>
<evidence type="ECO:0000256" key="4">
    <source>
        <dbReference type="ARBA" id="ARBA00022553"/>
    </source>
</evidence>
<evidence type="ECO:0000256" key="13">
    <source>
        <dbReference type="ARBA" id="ARBA00023180"/>
    </source>
</evidence>
<dbReference type="SMART" id="SM00429">
    <property type="entry name" value="IPT"/>
    <property type="match status" value="3"/>
</dbReference>
<dbReference type="InterPro" id="IPR036352">
    <property type="entry name" value="Semap_dom_sf"/>
</dbReference>
<dbReference type="CDD" id="cd01180">
    <property type="entry name" value="IPT_plexin_repeat1"/>
    <property type="match status" value="1"/>
</dbReference>
<evidence type="ECO:0000256" key="15">
    <source>
        <dbReference type="ARBA" id="ARBA00070678"/>
    </source>
</evidence>
<keyword evidence="7" id="KW-0677">Repeat</keyword>
<evidence type="ECO:0000256" key="16">
    <source>
        <dbReference type="PROSITE-ProRule" id="PRU00352"/>
    </source>
</evidence>
<evidence type="ECO:0000256" key="12">
    <source>
        <dbReference type="ARBA" id="ARBA00023170"/>
    </source>
</evidence>
<keyword evidence="12" id="KW-0675">Receptor</keyword>
<comment type="subcellular location">
    <subcellularLocation>
        <location evidence="1">Cell membrane</location>
        <topology evidence="1">Single-pass type I membrane protein</topology>
    </subcellularLocation>
</comment>
<dbReference type="SUPFAM" id="SSF81296">
    <property type="entry name" value="E set domains"/>
    <property type="match status" value="3"/>
</dbReference>
<keyword evidence="4" id="KW-0597">Phosphoprotein</keyword>
<dbReference type="SMART" id="SM00423">
    <property type="entry name" value="PSI"/>
    <property type="match status" value="3"/>
</dbReference>
<feature type="domain" description="Sema" evidence="19">
    <location>
        <begin position="1"/>
        <end position="479"/>
    </location>
</feature>
<dbReference type="Pfam" id="PF20170">
    <property type="entry name" value="Plexin_RBD"/>
    <property type="match status" value="1"/>
</dbReference>
<name>A0A8D1EDU4_PIG</name>
<dbReference type="GO" id="GO:0008360">
    <property type="term" value="P:regulation of cell shape"/>
    <property type="evidence" value="ECO:0007669"/>
    <property type="project" value="UniProtKB-ARBA"/>
</dbReference>
<dbReference type="FunFam" id="2.60.40.10:FF:000203">
    <property type="entry name" value="Plexin B2"/>
    <property type="match status" value="1"/>
</dbReference>
<dbReference type="InterPro" id="IPR031148">
    <property type="entry name" value="Plexin"/>
</dbReference>
<accession>A0A8D1EDU4</accession>
<comment type="caution">
    <text evidence="16">Lacks conserved residue(s) required for the propagation of feature annotation.</text>
</comment>
<keyword evidence="11" id="KW-1015">Disulfide bond</keyword>
<dbReference type="CDD" id="cd01179">
    <property type="entry name" value="IPT_plexin_repeat2"/>
    <property type="match status" value="1"/>
</dbReference>
<dbReference type="InterPro" id="IPR041019">
    <property type="entry name" value="TIG1_plexin"/>
</dbReference>
<dbReference type="CDD" id="cd01181">
    <property type="entry name" value="IPT_plexin_repeat3"/>
    <property type="match status" value="1"/>
</dbReference>
<keyword evidence="6 18" id="KW-0732">Signal</keyword>
<dbReference type="InterPro" id="IPR046800">
    <property type="entry name" value="Plexin_RBD"/>
</dbReference>
<dbReference type="Gene3D" id="1.10.506.10">
    <property type="entry name" value="GTPase Activation - p120gap, domain 1"/>
    <property type="match status" value="2"/>
</dbReference>
<dbReference type="Gene3D" id="3.10.20.90">
    <property type="entry name" value="Phosphatidylinositol 3-kinase Catalytic Subunit, Chain A, domain 1"/>
    <property type="match status" value="1"/>
</dbReference>
<reference evidence="20" key="1">
    <citation type="submission" date="2025-08" db="UniProtKB">
        <authorList>
            <consortium name="Ensembl"/>
        </authorList>
    </citation>
    <scope>IDENTIFICATION</scope>
</reference>
<dbReference type="Pfam" id="PF01437">
    <property type="entry name" value="PSI"/>
    <property type="match status" value="1"/>
</dbReference>
<dbReference type="InterPro" id="IPR013783">
    <property type="entry name" value="Ig-like_fold"/>
</dbReference>
<evidence type="ECO:0000256" key="6">
    <source>
        <dbReference type="ARBA" id="ARBA00022729"/>
    </source>
</evidence>
<evidence type="ECO:0000256" key="8">
    <source>
        <dbReference type="ARBA" id="ARBA00022989"/>
    </source>
</evidence>
<dbReference type="Pfam" id="PF01833">
    <property type="entry name" value="TIG"/>
    <property type="match status" value="2"/>
</dbReference>
<dbReference type="FunFam" id="1.10.506.10:FF:000010">
    <property type="entry name" value="Plexin B1"/>
    <property type="match status" value="1"/>
</dbReference>